<dbReference type="SMART" id="SM00387">
    <property type="entry name" value="HATPase_c"/>
    <property type="match status" value="1"/>
</dbReference>
<dbReference type="InterPro" id="IPR003661">
    <property type="entry name" value="HisK_dim/P_dom"/>
</dbReference>
<keyword evidence="7 15" id="KW-0812">Transmembrane</keyword>
<dbReference type="GO" id="GO:0000155">
    <property type="term" value="F:phosphorelay sensor kinase activity"/>
    <property type="evidence" value="ECO:0007669"/>
    <property type="project" value="InterPro"/>
</dbReference>
<dbReference type="InterPro" id="IPR003660">
    <property type="entry name" value="HAMP_dom"/>
</dbReference>
<name>A0A3N0HYA9_9FIRM</name>
<feature type="domain" description="HAMP" evidence="17">
    <location>
        <begin position="194"/>
        <end position="245"/>
    </location>
</feature>
<evidence type="ECO:0000256" key="10">
    <source>
        <dbReference type="ARBA" id="ARBA00022840"/>
    </source>
</evidence>
<dbReference type="CDD" id="cd00082">
    <property type="entry name" value="HisKA"/>
    <property type="match status" value="1"/>
</dbReference>
<evidence type="ECO:0000256" key="13">
    <source>
        <dbReference type="ARBA" id="ARBA00023136"/>
    </source>
</evidence>
<dbReference type="PANTHER" id="PTHR45528:SF1">
    <property type="entry name" value="SENSOR HISTIDINE KINASE CPXA"/>
    <property type="match status" value="1"/>
</dbReference>
<keyword evidence="9 18" id="KW-0418">Kinase</keyword>
<dbReference type="Proteomes" id="UP000276568">
    <property type="component" value="Unassembled WGS sequence"/>
</dbReference>
<dbReference type="EMBL" id="RJQC01000003">
    <property type="protein sequence ID" value="RNM29753.1"/>
    <property type="molecule type" value="Genomic_DNA"/>
</dbReference>
<dbReference type="InterPro" id="IPR036890">
    <property type="entry name" value="HATPase_C_sf"/>
</dbReference>
<dbReference type="CDD" id="cd06225">
    <property type="entry name" value="HAMP"/>
    <property type="match status" value="1"/>
</dbReference>
<comment type="catalytic activity">
    <reaction evidence="1">
        <text>ATP + protein L-histidine = ADP + protein N-phospho-L-histidine.</text>
        <dbReference type="EC" id="2.7.13.3"/>
    </reaction>
</comment>
<feature type="transmembrane region" description="Helical" evidence="15">
    <location>
        <begin position="17"/>
        <end position="36"/>
    </location>
</feature>
<dbReference type="PROSITE" id="PS50109">
    <property type="entry name" value="HIS_KIN"/>
    <property type="match status" value="1"/>
</dbReference>
<evidence type="ECO:0000256" key="8">
    <source>
        <dbReference type="ARBA" id="ARBA00022741"/>
    </source>
</evidence>
<evidence type="ECO:0000259" key="16">
    <source>
        <dbReference type="PROSITE" id="PS50109"/>
    </source>
</evidence>
<gene>
    <name evidence="18" type="ORF">EDX97_08975</name>
</gene>
<feature type="transmembrane region" description="Helical" evidence="15">
    <location>
        <begin position="177"/>
        <end position="197"/>
    </location>
</feature>
<keyword evidence="6" id="KW-0808">Transferase</keyword>
<dbReference type="PROSITE" id="PS50885">
    <property type="entry name" value="HAMP"/>
    <property type="match status" value="1"/>
</dbReference>
<evidence type="ECO:0000259" key="17">
    <source>
        <dbReference type="PROSITE" id="PS50885"/>
    </source>
</evidence>
<feature type="compositionally biased region" description="Basic residues" evidence="14">
    <location>
        <begin position="456"/>
        <end position="466"/>
    </location>
</feature>
<dbReference type="InterPro" id="IPR036097">
    <property type="entry name" value="HisK_dim/P_sf"/>
</dbReference>
<accession>A0A3N0HYA9</accession>
<keyword evidence="12" id="KW-0902">Two-component regulatory system</keyword>
<proteinExistence type="predicted"/>
<dbReference type="InterPro" id="IPR003594">
    <property type="entry name" value="HATPase_dom"/>
</dbReference>
<comment type="caution">
    <text evidence="18">The sequence shown here is derived from an EMBL/GenBank/DDBJ whole genome shotgun (WGS) entry which is preliminary data.</text>
</comment>
<dbReference type="Pfam" id="PF00672">
    <property type="entry name" value="HAMP"/>
    <property type="match status" value="1"/>
</dbReference>
<evidence type="ECO:0000313" key="18">
    <source>
        <dbReference type="EMBL" id="RNM29753.1"/>
    </source>
</evidence>
<dbReference type="OrthoDB" id="9780718at2"/>
<keyword evidence="10" id="KW-0067">ATP-binding</keyword>
<dbReference type="PANTHER" id="PTHR45528">
    <property type="entry name" value="SENSOR HISTIDINE KINASE CPXA"/>
    <property type="match status" value="1"/>
</dbReference>
<sequence>MKKLTAGFRKLSLTQQIIMIIFLFIVFFFAFFFLFLSGNIDRTIRLQMYDMMESRQEAIITVLQSDSSDALKQDYFDFSVDKYQVNCIVKKDKVQVLNTKFHDKTVPGLANTIVKESQKVKKDGDVQQGVYQYGGRLYYYRIRLVKTNEGNAILASYMDDTYSQSLRFSLVDSTFDLTIFAYFAMLLIMMIWVYSIIHPLNQIKYYIEQVKMGKDVELHVNREDEIGEVADALVNMKDELTKQEKAKEEMIHNISHDLKTPIATIKSYAESIKDGIYPYGTMEKSVDVIIDNAQRLEDKVHNLLYLNRVEYLITSDAEGVVTNMKDVVEQVVLNTAVIRKDIEIQTDMEEVFFDGLLESWRVTIENIMENAFRYAKTYIRIELHEDDLKISNDGPKMDEDRIETLFHPYEKGEGGRFGLGLSIVDKVVKANHYYVKGYNTDDGVCFEIYRPHPKVKKQTNRRRNYRQKNDKGNKRG</sequence>
<evidence type="ECO:0000256" key="9">
    <source>
        <dbReference type="ARBA" id="ARBA00022777"/>
    </source>
</evidence>
<dbReference type="Pfam" id="PF02518">
    <property type="entry name" value="HATPase_c"/>
    <property type="match status" value="1"/>
</dbReference>
<evidence type="ECO:0000256" key="7">
    <source>
        <dbReference type="ARBA" id="ARBA00022692"/>
    </source>
</evidence>
<evidence type="ECO:0000256" key="1">
    <source>
        <dbReference type="ARBA" id="ARBA00000085"/>
    </source>
</evidence>
<evidence type="ECO:0000256" key="15">
    <source>
        <dbReference type="SAM" id="Phobius"/>
    </source>
</evidence>
<feature type="domain" description="Histidine kinase" evidence="16">
    <location>
        <begin position="253"/>
        <end position="454"/>
    </location>
</feature>
<evidence type="ECO:0000256" key="2">
    <source>
        <dbReference type="ARBA" id="ARBA00004651"/>
    </source>
</evidence>
<dbReference type="Gene3D" id="3.30.565.10">
    <property type="entry name" value="Histidine kinase-like ATPase, C-terminal domain"/>
    <property type="match status" value="1"/>
</dbReference>
<evidence type="ECO:0000256" key="12">
    <source>
        <dbReference type="ARBA" id="ARBA00023012"/>
    </source>
</evidence>
<keyword evidence="8" id="KW-0547">Nucleotide-binding</keyword>
<dbReference type="SMART" id="SM00388">
    <property type="entry name" value="HisKA"/>
    <property type="match status" value="1"/>
</dbReference>
<comment type="subcellular location">
    <subcellularLocation>
        <location evidence="2">Cell membrane</location>
        <topology evidence="2">Multi-pass membrane protein</topology>
    </subcellularLocation>
</comment>
<dbReference type="EC" id="2.7.13.3" evidence="3"/>
<dbReference type="InterPro" id="IPR005467">
    <property type="entry name" value="His_kinase_dom"/>
</dbReference>
<evidence type="ECO:0000256" key="6">
    <source>
        <dbReference type="ARBA" id="ARBA00022679"/>
    </source>
</evidence>
<reference evidence="18 19" key="1">
    <citation type="submission" date="2018-11" db="EMBL/GenBank/DDBJ databases">
        <title>Clostridium sp. nov., a member of the family Erysipelotrichaceae isolated from pig faeces.</title>
        <authorList>
            <person name="Chang Y.-H."/>
        </authorList>
    </citation>
    <scope>NUCLEOTIDE SEQUENCE [LARGE SCALE GENOMIC DNA]</scope>
    <source>
        <strain evidence="18 19">YH-panp20</strain>
    </source>
</reference>
<evidence type="ECO:0000256" key="5">
    <source>
        <dbReference type="ARBA" id="ARBA00022553"/>
    </source>
</evidence>
<protein>
    <recommendedName>
        <fullName evidence="3">histidine kinase</fullName>
        <ecNumber evidence="3">2.7.13.3</ecNumber>
    </recommendedName>
</protein>
<evidence type="ECO:0000256" key="4">
    <source>
        <dbReference type="ARBA" id="ARBA00022475"/>
    </source>
</evidence>
<feature type="region of interest" description="Disordered" evidence="14">
    <location>
        <begin position="456"/>
        <end position="476"/>
    </location>
</feature>
<dbReference type="GO" id="GO:0005524">
    <property type="term" value="F:ATP binding"/>
    <property type="evidence" value="ECO:0007669"/>
    <property type="project" value="UniProtKB-KW"/>
</dbReference>
<dbReference type="RefSeq" id="WP_128520816.1">
    <property type="nucleotide sequence ID" value="NZ_RJQC01000003.1"/>
</dbReference>
<dbReference type="GO" id="GO:0005886">
    <property type="term" value="C:plasma membrane"/>
    <property type="evidence" value="ECO:0007669"/>
    <property type="project" value="UniProtKB-SubCell"/>
</dbReference>
<evidence type="ECO:0000256" key="11">
    <source>
        <dbReference type="ARBA" id="ARBA00022989"/>
    </source>
</evidence>
<keyword evidence="4" id="KW-1003">Cell membrane</keyword>
<dbReference type="SUPFAM" id="SSF55874">
    <property type="entry name" value="ATPase domain of HSP90 chaperone/DNA topoisomerase II/histidine kinase"/>
    <property type="match status" value="1"/>
</dbReference>
<keyword evidence="11 15" id="KW-1133">Transmembrane helix</keyword>
<evidence type="ECO:0000313" key="19">
    <source>
        <dbReference type="Proteomes" id="UP000276568"/>
    </source>
</evidence>
<dbReference type="Gene3D" id="1.10.287.130">
    <property type="match status" value="1"/>
</dbReference>
<evidence type="ECO:0000256" key="3">
    <source>
        <dbReference type="ARBA" id="ARBA00012438"/>
    </source>
</evidence>
<keyword evidence="13 15" id="KW-0472">Membrane</keyword>
<feature type="compositionally biased region" description="Basic and acidic residues" evidence="14">
    <location>
        <begin position="467"/>
        <end position="476"/>
    </location>
</feature>
<evidence type="ECO:0000256" key="14">
    <source>
        <dbReference type="SAM" id="MobiDB-lite"/>
    </source>
</evidence>
<dbReference type="Pfam" id="PF00512">
    <property type="entry name" value="HisKA"/>
    <property type="match status" value="1"/>
</dbReference>
<dbReference type="InterPro" id="IPR050398">
    <property type="entry name" value="HssS/ArlS-like"/>
</dbReference>
<keyword evidence="5" id="KW-0597">Phosphoprotein</keyword>
<dbReference type="AlphaFoldDB" id="A0A3N0HYA9"/>
<organism evidence="18 19">
    <name type="scientific">Absicoccus porci</name>
    <dbReference type="NCBI Taxonomy" id="2486576"/>
    <lineage>
        <taxon>Bacteria</taxon>
        <taxon>Bacillati</taxon>
        <taxon>Bacillota</taxon>
        <taxon>Erysipelotrichia</taxon>
        <taxon>Erysipelotrichales</taxon>
        <taxon>Erysipelotrichaceae</taxon>
        <taxon>Absicoccus</taxon>
    </lineage>
</organism>
<dbReference type="SUPFAM" id="SSF47384">
    <property type="entry name" value="Homodimeric domain of signal transducing histidine kinase"/>
    <property type="match status" value="1"/>
</dbReference>
<keyword evidence="19" id="KW-1185">Reference proteome</keyword>